<sequence>MNWYYTIERELVHVRNAIQIIEETREQFPPGTVISEPKYWCTRLHAIRDLAERHNHRELKTKANELLAQVEKLRR</sequence>
<dbReference type="AlphaFoldDB" id="A0A2S8IE84"/>
<accession>A0A2S8IE84</accession>
<reference evidence="1 2" key="1">
    <citation type="submission" date="2018-02" db="EMBL/GenBank/DDBJ databases">
        <title>Draft genome sequencing of Burkholderia cepacia Y14-15.</title>
        <authorList>
            <person name="Zheng B.-X."/>
        </authorList>
    </citation>
    <scope>NUCLEOTIDE SEQUENCE [LARGE SCALE GENOMIC DNA]</scope>
    <source>
        <strain evidence="1 2">Y14-15</strain>
    </source>
</reference>
<comment type="caution">
    <text evidence="1">The sequence shown here is derived from an EMBL/GenBank/DDBJ whole genome shotgun (WGS) entry which is preliminary data.</text>
</comment>
<name>A0A2S8IE84_BURCE</name>
<protein>
    <submittedName>
        <fullName evidence="1">Uncharacterized protein</fullName>
    </submittedName>
</protein>
<dbReference type="EMBL" id="PUIQ01000048">
    <property type="protein sequence ID" value="PQP13084.1"/>
    <property type="molecule type" value="Genomic_DNA"/>
</dbReference>
<organism evidence="1 2">
    <name type="scientific">Burkholderia cepacia</name>
    <name type="common">Pseudomonas cepacia</name>
    <dbReference type="NCBI Taxonomy" id="292"/>
    <lineage>
        <taxon>Bacteria</taxon>
        <taxon>Pseudomonadati</taxon>
        <taxon>Pseudomonadota</taxon>
        <taxon>Betaproteobacteria</taxon>
        <taxon>Burkholderiales</taxon>
        <taxon>Burkholderiaceae</taxon>
        <taxon>Burkholderia</taxon>
        <taxon>Burkholderia cepacia complex</taxon>
    </lineage>
</organism>
<dbReference type="RefSeq" id="WP_105392879.1">
    <property type="nucleotide sequence ID" value="NZ_PUIQ01000048.1"/>
</dbReference>
<dbReference type="Proteomes" id="UP000238206">
    <property type="component" value="Unassembled WGS sequence"/>
</dbReference>
<evidence type="ECO:0000313" key="2">
    <source>
        <dbReference type="Proteomes" id="UP000238206"/>
    </source>
</evidence>
<evidence type="ECO:0000313" key="1">
    <source>
        <dbReference type="EMBL" id="PQP13084.1"/>
    </source>
</evidence>
<proteinExistence type="predicted"/>
<gene>
    <name evidence="1" type="ORF">C5615_29650</name>
</gene>